<proteinExistence type="predicted"/>
<feature type="region of interest" description="Disordered" evidence="1">
    <location>
        <begin position="66"/>
        <end position="87"/>
    </location>
</feature>
<organism evidence="2 3">
    <name type="scientific">Mauremys mutica</name>
    <name type="common">yellowpond turtle</name>
    <dbReference type="NCBI Taxonomy" id="74926"/>
    <lineage>
        <taxon>Eukaryota</taxon>
        <taxon>Metazoa</taxon>
        <taxon>Chordata</taxon>
        <taxon>Craniata</taxon>
        <taxon>Vertebrata</taxon>
        <taxon>Euteleostomi</taxon>
        <taxon>Archelosauria</taxon>
        <taxon>Testudinata</taxon>
        <taxon>Testudines</taxon>
        <taxon>Cryptodira</taxon>
        <taxon>Durocryptodira</taxon>
        <taxon>Testudinoidea</taxon>
        <taxon>Geoemydidae</taxon>
        <taxon>Geoemydinae</taxon>
        <taxon>Mauremys</taxon>
    </lineage>
</organism>
<reference evidence="2" key="1">
    <citation type="submission" date="2021-09" db="EMBL/GenBank/DDBJ databases">
        <title>The genome of Mauremys mutica provides insights into the evolution of semi-aquatic lifestyle.</title>
        <authorList>
            <person name="Gong S."/>
            <person name="Gao Y."/>
        </authorList>
    </citation>
    <scope>NUCLEOTIDE SEQUENCE</scope>
    <source>
        <strain evidence="2">MM-2020</strain>
        <tissue evidence="2">Muscle</tissue>
    </source>
</reference>
<evidence type="ECO:0000313" key="2">
    <source>
        <dbReference type="EMBL" id="KAH1170295.1"/>
    </source>
</evidence>
<evidence type="ECO:0000313" key="3">
    <source>
        <dbReference type="Proteomes" id="UP000827986"/>
    </source>
</evidence>
<name>A0A9D4AVQ1_9SAUR</name>
<accession>A0A9D4AVQ1</accession>
<keyword evidence="3" id="KW-1185">Reference proteome</keyword>
<sequence length="87" mass="9979">MQQGRLFQGTLADKHLVLQQASCEKLCVLKEVAFCLIIHLMLHDPHHRRLKGVKCNTSPAQEQWKHSLYDTISKPGHREKEGVDHNA</sequence>
<dbReference type="EMBL" id="JAHDVG010000484">
    <property type="protein sequence ID" value="KAH1170295.1"/>
    <property type="molecule type" value="Genomic_DNA"/>
</dbReference>
<dbReference type="AlphaFoldDB" id="A0A9D4AVQ1"/>
<comment type="caution">
    <text evidence="2">The sequence shown here is derived from an EMBL/GenBank/DDBJ whole genome shotgun (WGS) entry which is preliminary data.</text>
</comment>
<dbReference type="Proteomes" id="UP000827986">
    <property type="component" value="Unassembled WGS sequence"/>
</dbReference>
<gene>
    <name evidence="2" type="ORF">KIL84_001280</name>
</gene>
<evidence type="ECO:0000256" key="1">
    <source>
        <dbReference type="SAM" id="MobiDB-lite"/>
    </source>
</evidence>
<feature type="compositionally biased region" description="Basic and acidic residues" evidence="1">
    <location>
        <begin position="76"/>
        <end position="87"/>
    </location>
</feature>
<protein>
    <submittedName>
        <fullName evidence="2">Uncharacterized protein</fullName>
    </submittedName>
</protein>